<protein>
    <recommendedName>
        <fullName evidence="4">Acyl-CoA carboxylase subunit epsilon</fullName>
    </recommendedName>
</protein>
<dbReference type="EMBL" id="BAAAXF010000082">
    <property type="protein sequence ID" value="GAA3505066.1"/>
    <property type="molecule type" value="Genomic_DNA"/>
</dbReference>
<feature type="region of interest" description="Disordered" evidence="1">
    <location>
        <begin position="34"/>
        <end position="56"/>
    </location>
</feature>
<dbReference type="Proteomes" id="UP001501455">
    <property type="component" value="Unassembled WGS sequence"/>
</dbReference>
<dbReference type="RefSeq" id="WP_345585620.1">
    <property type="nucleotide sequence ID" value="NZ_BAAAXF010000082.1"/>
</dbReference>
<proteinExistence type="predicted"/>
<evidence type="ECO:0000256" key="1">
    <source>
        <dbReference type="SAM" id="MobiDB-lite"/>
    </source>
</evidence>
<accession>A0ABP6UF42</accession>
<sequence>MTEHPVPGFRIVRGRPTPEEIAATAAVLCLLLRGGPPDGTGPAPDGPGAAAPGWLRPLPHVPAGAWRTVG</sequence>
<reference evidence="3" key="1">
    <citation type="journal article" date="2019" name="Int. J. Syst. Evol. Microbiol.">
        <title>The Global Catalogue of Microorganisms (GCM) 10K type strain sequencing project: providing services to taxonomists for standard genome sequencing and annotation.</title>
        <authorList>
            <consortium name="The Broad Institute Genomics Platform"/>
            <consortium name="The Broad Institute Genome Sequencing Center for Infectious Disease"/>
            <person name="Wu L."/>
            <person name="Ma J."/>
        </authorList>
    </citation>
    <scope>NUCLEOTIDE SEQUENCE [LARGE SCALE GENOMIC DNA]</scope>
    <source>
        <strain evidence="3">JCM 4816</strain>
    </source>
</reference>
<evidence type="ECO:0000313" key="3">
    <source>
        <dbReference type="Proteomes" id="UP001501455"/>
    </source>
</evidence>
<keyword evidence="3" id="KW-1185">Reference proteome</keyword>
<dbReference type="Pfam" id="PF13822">
    <property type="entry name" value="ACC_epsilon"/>
    <property type="match status" value="1"/>
</dbReference>
<feature type="compositionally biased region" description="Low complexity" evidence="1">
    <location>
        <begin position="40"/>
        <end position="53"/>
    </location>
</feature>
<name>A0ABP6UF42_9ACTN</name>
<dbReference type="InterPro" id="IPR032716">
    <property type="entry name" value="ACC_epsilon"/>
</dbReference>
<organism evidence="2 3">
    <name type="scientific">Streptomyces prasinosporus</name>
    <dbReference type="NCBI Taxonomy" id="68256"/>
    <lineage>
        <taxon>Bacteria</taxon>
        <taxon>Bacillati</taxon>
        <taxon>Actinomycetota</taxon>
        <taxon>Actinomycetes</taxon>
        <taxon>Kitasatosporales</taxon>
        <taxon>Streptomycetaceae</taxon>
        <taxon>Streptomyces</taxon>
        <taxon>Streptomyces albogriseolus group</taxon>
    </lineage>
</organism>
<gene>
    <name evidence="2" type="ORF">GCM10019016_121790</name>
</gene>
<evidence type="ECO:0008006" key="4">
    <source>
        <dbReference type="Google" id="ProtNLM"/>
    </source>
</evidence>
<comment type="caution">
    <text evidence="2">The sequence shown here is derived from an EMBL/GenBank/DDBJ whole genome shotgun (WGS) entry which is preliminary data.</text>
</comment>
<evidence type="ECO:0000313" key="2">
    <source>
        <dbReference type="EMBL" id="GAA3505066.1"/>
    </source>
</evidence>